<sequence length="131" mass="15288">MIKRISTLRTDSEWVHIITEPQFDAFADRLDRCETDLFDTIHEAIRDRHEEATRCDFDGMQHPVWNLCTHDLSFFYQMLPGHIEIAGLSSLITDVPLMASEDFYADFSDCEHSRYNPQPPNILIARLRTSD</sequence>
<gene>
    <name evidence="1" type="ORF">PLANPX_3919</name>
</gene>
<proteinExistence type="predicted"/>
<name>A0A5K7XE18_9BACT</name>
<keyword evidence="2" id="KW-1185">Reference proteome</keyword>
<evidence type="ECO:0000313" key="2">
    <source>
        <dbReference type="Proteomes" id="UP000326837"/>
    </source>
</evidence>
<dbReference type="AlphaFoldDB" id="A0A5K7XE18"/>
<dbReference type="Proteomes" id="UP000326837">
    <property type="component" value="Chromosome"/>
</dbReference>
<organism evidence="1 2">
    <name type="scientific">Lacipirellula parvula</name>
    <dbReference type="NCBI Taxonomy" id="2650471"/>
    <lineage>
        <taxon>Bacteria</taxon>
        <taxon>Pseudomonadati</taxon>
        <taxon>Planctomycetota</taxon>
        <taxon>Planctomycetia</taxon>
        <taxon>Pirellulales</taxon>
        <taxon>Lacipirellulaceae</taxon>
        <taxon>Lacipirellula</taxon>
    </lineage>
</organism>
<dbReference type="KEGG" id="lpav:PLANPX_3919"/>
<evidence type="ECO:0000313" key="1">
    <source>
        <dbReference type="EMBL" id="BBO34307.1"/>
    </source>
</evidence>
<reference evidence="2" key="1">
    <citation type="submission" date="2019-10" db="EMBL/GenBank/DDBJ databases">
        <title>Lacipirellula parvula gen. nov., sp. nov., representing a lineage of planctomycetes widespread in freshwater anoxic habitats, and description of the family Lacipirellulaceae.</title>
        <authorList>
            <person name="Dedysh S.N."/>
            <person name="Kulichevskaya I.S."/>
            <person name="Beletsky A.V."/>
            <person name="Rakitin A.L."/>
            <person name="Mardanov A.V."/>
            <person name="Ivanova A.A."/>
            <person name="Saltykova V.X."/>
            <person name="Rijpstra W.I.C."/>
            <person name="Sinninghe Damste J.S."/>
            <person name="Ravin N.V."/>
        </authorList>
    </citation>
    <scope>NUCLEOTIDE SEQUENCE [LARGE SCALE GENOMIC DNA]</scope>
    <source>
        <strain evidence="2">PX69</strain>
    </source>
</reference>
<protein>
    <submittedName>
        <fullName evidence="1">Uncharacterized protein</fullName>
    </submittedName>
</protein>
<accession>A0A5K7XE18</accession>
<dbReference type="EMBL" id="AP021861">
    <property type="protein sequence ID" value="BBO34307.1"/>
    <property type="molecule type" value="Genomic_DNA"/>
</dbReference>